<sequence length="661" mass="72923">MSSDAWADFETLRHGIRNNTVDRLKQILAGFNDECGTHFAKSGKKQDLIDRIVVTMDQWQANNVEDKWLKAKAVIYQVRNTGTYTHSHRIPALTAPLPTSTSHSTYDPPKASSFGTTSYYDVYAPPRRPGTSAQAPSASTSSAKPQIIRFKESPFFTVDQIVSQVMECPESTSATDRRSQNINWNMSPDVIAKLKEPGNKYQLRLFSTSSIFFAGTNTFRTNLLPCPIEFPPTCEVRVNNVQITANLKGLKKKPGTAPPPDITKLCRITGSNRVEMVYVNSQQPVQSKVRMTLPLSWCKAELLFQKYYIVVILVEATTVDALVENLKTQHRRSAQDIQQKMRQALSDDDDIIAGPQKMSLKCPLTFCFDATSWFTMMEQTTTWLCPVCERILDHRDLILDGYFEEILQQTPESVEDVMVEADGQWHTTDNKYGSAEWKASHPPPAPVKKAPPEPDIASRVSATLNGTGQTNGKGKAPDVEIFVLDSDEDEEEGRVKRELSPSYASSARESFDGHLPGIRSDSQSISGQVIDLTLDSSDEDDQPVSANVYGKRKAAEAELDSIAVAEPIWKKGKIDPSSRILPAPRGGLGVAPLQLHTPPLSSGTPTSGPLGSRYASSFQNNTLPPPAAFYRGGPPNASLQLPPIPTTFTPRSASQNPRWPA</sequence>
<evidence type="ECO:0000256" key="1">
    <source>
        <dbReference type="ARBA" id="ARBA00004718"/>
    </source>
</evidence>
<dbReference type="Pfam" id="PF14324">
    <property type="entry name" value="PINIT"/>
    <property type="match status" value="1"/>
</dbReference>
<protein>
    <recommendedName>
        <fullName evidence="6">PINIT domain-containing protein</fullName>
    </recommendedName>
</protein>
<evidence type="ECO:0000313" key="7">
    <source>
        <dbReference type="EMBL" id="KAJ3516370.1"/>
    </source>
</evidence>
<feature type="region of interest" description="Disordered" evidence="5">
    <location>
        <begin position="590"/>
        <end position="661"/>
    </location>
</feature>
<evidence type="ECO:0000313" key="8">
    <source>
        <dbReference type="Proteomes" id="UP001148786"/>
    </source>
</evidence>
<feature type="region of interest" description="Disordered" evidence="5">
    <location>
        <begin position="433"/>
        <end position="523"/>
    </location>
</feature>
<dbReference type="Gene3D" id="3.30.40.10">
    <property type="entry name" value="Zinc/RING finger domain, C3HC4 (zinc finger)"/>
    <property type="match status" value="1"/>
</dbReference>
<evidence type="ECO:0000256" key="5">
    <source>
        <dbReference type="SAM" id="MobiDB-lite"/>
    </source>
</evidence>
<dbReference type="EMBL" id="JANKHO010000057">
    <property type="protein sequence ID" value="KAJ3516370.1"/>
    <property type="molecule type" value="Genomic_DNA"/>
</dbReference>
<comment type="similarity">
    <text evidence="2">Belongs to the PIAS family.</text>
</comment>
<evidence type="ECO:0000256" key="3">
    <source>
        <dbReference type="ARBA" id="ARBA00022679"/>
    </source>
</evidence>
<feature type="region of interest" description="Disordered" evidence="5">
    <location>
        <begin position="125"/>
        <end position="144"/>
    </location>
</feature>
<dbReference type="InterPro" id="IPR013083">
    <property type="entry name" value="Znf_RING/FYVE/PHD"/>
</dbReference>
<name>A0A9W8TFN6_9AGAR</name>
<dbReference type="Gene3D" id="2.60.120.780">
    <property type="entry name" value="PINIT domain"/>
    <property type="match status" value="1"/>
</dbReference>
<feature type="domain" description="PINIT" evidence="6">
    <location>
        <begin position="138"/>
        <end position="317"/>
    </location>
</feature>
<dbReference type="AlphaFoldDB" id="A0A9W8TFN6"/>
<feature type="compositionally biased region" description="Polar residues" evidence="5">
    <location>
        <begin position="460"/>
        <end position="472"/>
    </location>
</feature>
<keyword evidence="8" id="KW-1185">Reference proteome</keyword>
<accession>A0A9W8TFN6</accession>
<proteinExistence type="inferred from homology"/>
<reference evidence="7" key="1">
    <citation type="submission" date="2022-07" db="EMBL/GenBank/DDBJ databases">
        <title>Genome Sequence of Agrocybe chaxingu.</title>
        <authorList>
            <person name="Buettner E."/>
        </authorList>
    </citation>
    <scope>NUCLEOTIDE SEQUENCE</scope>
    <source>
        <strain evidence="7">MP-N11</strain>
    </source>
</reference>
<dbReference type="PANTHER" id="PTHR10782:SF4">
    <property type="entry name" value="TONALLI, ISOFORM E"/>
    <property type="match status" value="1"/>
</dbReference>
<feature type="compositionally biased region" description="Low complexity" evidence="5">
    <location>
        <begin position="131"/>
        <end position="144"/>
    </location>
</feature>
<gene>
    <name evidence="7" type="ORF">NLJ89_g1166</name>
</gene>
<keyword evidence="4" id="KW-0833">Ubl conjugation pathway</keyword>
<dbReference type="GO" id="GO:0061665">
    <property type="term" value="F:SUMO ligase activity"/>
    <property type="evidence" value="ECO:0007669"/>
    <property type="project" value="TreeGrafter"/>
</dbReference>
<dbReference type="Proteomes" id="UP001148786">
    <property type="component" value="Unassembled WGS sequence"/>
</dbReference>
<dbReference type="OrthoDB" id="28127at2759"/>
<evidence type="ECO:0000259" key="6">
    <source>
        <dbReference type="PROSITE" id="PS51466"/>
    </source>
</evidence>
<comment type="pathway">
    <text evidence="1">Protein modification; protein sumoylation.</text>
</comment>
<keyword evidence="3" id="KW-0808">Transferase</keyword>
<dbReference type="InterPro" id="IPR023321">
    <property type="entry name" value="PINIT"/>
</dbReference>
<dbReference type="GO" id="GO:0016925">
    <property type="term" value="P:protein sumoylation"/>
    <property type="evidence" value="ECO:0007669"/>
    <property type="project" value="TreeGrafter"/>
</dbReference>
<feature type="compositionally biased region" description="Low complexity" evidence="5">
    <location>
        <begin position="597"/>
        <end position="612"/>
    </location>
</feature>
<organism evidence="7 8">
    <name type="scientific">Agrocybe chaxingu</name>
    <dbReference type="NCBI Taxonomy" id="84603"/>
    <lineage>
        <taxon>Eukaryota</taxon>
        <taxon>Fungi</taxon>
        <taxon>Dikarya</taxon>
        <taxon>Basidiomycota</taxon>
        <taxon>Agaricomycotina</taxon>
        <taxon>Agaricomycetes</taxon>
        <taxon>Agaricomycetidae</taxon>
        <taxon>Agaricales</taxon>
        <taxon>Agaricineae</taxon>
        <taxon>Strophariaceae</taxon>
        <taxon>Agrocybe</taxon>
    </lineage>
</organism>
<dbReference type="PANTHER" id="PTHR10782">
    <property type="entry name" value="ZINC FINGER MIZ DOMAIN-CONTAINING PROTEIN"/>
    <property type="match status" value="1"/>
</dbReference>
<evidence type="ECO:0000256" key="4">
    <source>
        <dbReference type="ARBA" id="ARBA00022786"/>
    </source>
</evidence>
<dbReference type="PROSITE" id="PS51466">
    <property type="entry name" value="PINIT"/>
    <property type="match status" value="1"/>
</dbReference>
<dbReference type="InterPro" id="IPR038654">
    <property type="entry name" value="PINIT_sf"/>
</dbReference>
<dbReference type="GO" id="GO:0000785">
    <property type="term" value="C:chromatin"/>
    <property type="evidence" value="ECO:0007669"/>
    <property type="project" value="TreeGrafter"/>
</dbReference>
<evidence type="ECO:0000256" key="2">
    <source>
        <dbReference type="ARBA" id="ARBA00005383"/>
    </source>
</evidence>
<feature type="compositionally biased region" description="Polar residues" evidence="5">
    <location>
        <begin position="646"/>
        <end position="661"/>
    </location>
</feature>
<comment type="caution">
    <text evidence="7">The sequence shown here is derived from an EMBL/GenBank/DDBJ whole genome shotgun (WGS) entry which is preliminary data.</text>
</comment>